<sequence>MIAFQDTASLLSMSSNIKQASIRAPHLPYMSKIVFATQILISKPHLTANPCSCIPSKWPLIIEQAVKAPDKLMSSKPK</sequence>
<proteinExistence type="predicted"/>
<keyword evidence="2" id="KW-1185">Reference proteome</keyword>
<evidence type="ECO:0000313" key="1">
    <source>
        <dbReference type="EMBL" id="BAT82145.1"/>
    </source>
</evidence>
<name>A0A0S3RNN8_PHAAN</name>
<accession>A0A0S3RNN8</accession>
<dbReference type="Proteomes" id="UP000291084">
    <property type="component" value="Chromosome 3"/>
</dbReference>
<dbReference type="EMBL" id="AP015036">
    <property type="protein sequence ID" value="BAT82145.1"/>
    <property type="molecule type" value="Genomic_DNA"/>
</dbReference>
<protein>
    <submittedName>
        <fullName evidence="1">Uncharacterized protein</fullName>
    </submittedName>
</protein>
<organism evidence="1 2">
    <name type="scientific">Vigna angularis var. angularis</name>
    <dbReference type="NCBI Taxonomy" id="157739"/>
    <lineage>
        <taxon>Eukaryota</taxon>
        <taxon>Viridiplantae</taxon>
        <taxon>Streptophyta</taxon>
        <taxon>Embryophyta</taxon>
        <taxon>Tracheophyta</taxon>
        <taxon>Spermatophyta</taxon>
        <taxon>Magnoliopsida</taxon>
        <taxon>eudicotyledons</taxon>
        <taxon>Gunneridae</taxon>
        <taxon>Pentapetalae</taxon>
        <taxon>rosids</taxon>
        <taxon>fabids</taxon>
        <taxon>Fabales</taxon>
        <taxon>Fabaceae</taxon>
        <taxon>Papilionoideae</taxon>
        <taxon>50 kb inversion clade</taxon>
        <taxon>NPAAA clade</taxon>
        <taxon>indigoferoid/millettioid clade</taxon>
        <taxon>Phaseoleae</taxon>
        <taxon>Vigna</taxon>
    </lineage>
</organism>
<evidence type="ECO:0000313" key="2">
    <source>
        <dbReference type="Proteomes" id="UP000291084"/>
    </source>
</evidence>
<dbReference type="AlphaFoldDB" id="A0A0S3RNN8"/>
<gene>
    <name evidence="1" type="primary">Vigan.03G210700</name>
    <name evidence="1" type="ORF">VIGAN_03210700</name>
</gene>
<reference evidence="1 2" key="1">
    <citation type="journal article" date="2015" name="Sci. Rep.">
        <title>The power of single molecule real-time sequencing technology in the de novo assembly of a eukaryotic genome.</title>
        <authorList>
            <person name="Sakai H."/>
            <person name="Naito K."/>
            <person name="Ogiso-Tanaka E."/>
            <person name="Takahashi Y."/>
            <person name="Iseki K."/>
            <person name="Muto C."/>
            <person name="Satou K."/>
            <person name="Teruya K."/>
            <person name="Shiroma A."/>
            <person name="Shimoji M."/>
            <person name="Hirano T."/>
            <person name="Itoh T."/>
            <person name="Kaga A."/>
            <person name="Tomooka N."/>
        </authorList>
    </citation>
    <scope>NUCLEOTIDE SEQUENCE [LARGE SCALE GENOMIC DNA]</scope>
    <source>
        <strain evidence="2">cv. Shumari</strain>
    </source>
</reference>